<sequence>MLKLSGLVIWRLGSRAAVRKYSGPSATVFKTEKLELSTNIPDKRLQDLTADDKENGLVAAAFASLQNEGTADGSKKASPKSAKFSRNAQIDGQISQASDVNTLLVVAENSIVSRRHALKMVSILSEWTSNNKVKLTDFEKDPRFLKLCRILARSTTHAIGSLTMAEDLSTVLGITGDDEAARLITNLTLPQMIKVMKALQQKGRRSTPLLRALSHNITNQAEVIDLKKSADLLYAMASLNFPDPVLLDRICNDVIECLPSNEDKSAVVNSITTSLGLLKYRHEPVLTAITEWLQQHIQQCRATDIASAVVTLATVDCLPPNSSGVALIETALSLKEEEMAKSSSWLDLVFSLLTLDKATKRHLESTLQPDFIDKLLSAGEIPIPCRRKLMMIDAYLNLTHPGSARLPEDISVGVPVTYTKEKSLYVQSIMDTFRSLVSAEAFLKREVNSGMGFLYDAEFAVDAKCHPVPLDKAENNKSVYRIAVLGLDYHDMTRKSAVPLGVNRLETRLLTLKRVPDSSARAGLPRHDAQVGRAARRQPARDQATHTQGQFYYCCYSSVYRIAVLGLDYHDMTRKSAVPLGVNRLETRLLTLKRVPDSSARAGLPRHDAQVGRAARRQPARDQATHTQGQFYYCCYSSVYRIAVLGLDYHDMTRKSAVPLGVNRLETRLLTLKGFKVLQIPYTEFNPKDKLVSRVQYIEKKLKEIVSNPQA</sequence>
<reference evidence="4" key="1">
    <citation type="submission" date="2023-03" db="EMBL/GenBank/DDBJ databases">
        <title>Chromosome-level genomes of two armyworms, Mythimna separata and Mythimna loreyi, provide insights into the biosynthesis and reception of sex pheromones.</title>
        <authorList>
            <person name="Zhao H."/>
        </authorList>
    </citation>
    <scope>NUCLEOTIDE SEQUENCE</scope>
    <source>
        <strain evidence="4">BeijingLab</strain>
        <tissue evidence="4">Pupa</tissue>
    </source>
</reference>
<dbReference type="SMART" id="SM00952">
    <property type="entry name" value="RAP"/>
    <property type="match status" value="1"/>
</dbReference>
<feature type="domain" description="FHA" evidence="2">
    <location>
        <begin position="82"/>
        <end position="150"/>
    </location>
</feature>
<accession>A0AAD7YKY6</accession>
<dbReference type="EMBL" id="JARGEI010000015">
    <property type="protein sequence ID" value="KAJ8718798.1"/>
    <property type="molecule type" value="Genomic_DNA"/>
</dbReference>
<keyword evidence="5" id="KW-1185">Reference proteome</keyword>
<feature type="region of interest" description="Disordered" evidence="1">
    <location>
        <begin position="600"/>
        <end position="622"/>
    </location>
</feature>
<dbReference type="Pfam" id="PF08368">
    <property type="entry name" value="FAST_2"/>
    <property type="match status" value="1"/>
</dbReference>
<feature type="domain" description="RAP" evidence="3">
    <location>
        <begin position="642"/>
        <end position="700"/>
    </location>
</feature>
<dbReference type="PROSITE" id="PS51286">
    <property type="entry name" value="RAP"/>
    <property type="match status" value="1"/>
</dbReference>
<evidence type="ECO:0000313" key="5">
    <source>
        <dbReference type="Proteomes" id="UP001231518"/>
    </source>
</evidence>
<protein>
    <recommendedName>
        <fullName evidence="6">RAP domain-containing protein</fullName>
    </recommendedName>
</protein>
<dbReference type="AlphaFoldDB" id="A0AAD7YKY6"/>
<evidence type="ECO:0000259" key="3">
    <source>
        <dbReference type="PROSITE" id="PS51286"/>
    </source>
</evidence>
<comment type="caution">
    <text evidence="4">The sequence shown here is derived from an EMBL/GenBank/DDBJ whole genome shotgun (WGS) entry which is preliminary data.</text>
</comment>
<evidence type="ECO:0000313" key="4">
    <source>
        <dbReference type="EMBL" id="KAJ8718798.1"/>
    </source>
</evidence>
<evidence type="ECO:0008006" key="6">
    <source>
        <dbReference type="Google" id="ProtNLM"/>
    </source>
</evidence>
<feature type="region of interest" description="Disordered" evidence="1">
    <location>
        <begin position="520"/>
        <end position="542"/>
    </location>
</feature>
<dbReference type="Proteomes" id="UP001231518">
    <property type="component" value="Chromosome 8"/>
</dbReference>
<proteinExistence type="predicted"/>
<gene>
    <name evidence="4" type="ORF">PYW07_016354</name>
</gene>
<dbReference type="PROSITE" id="PS50006">
    <property type="entry name" value="FHA_DOMAIN"/>
    <property type="match status" value="1"/>
</dbReference>
<organism evidence="4 5">
    <name type="scientific">Mythimna separata</name>
    <name type="common">Oriental armyworm</name>
    <name type="synonym">Pseudaletia separata</name>
    <dbReference type="NCBI Taxonomy" id="271217"/>
    <lineage>
        <taxon>Eukaryota</taxon>
        <taxon>Metazoa</taxon>
        <taxon>Ecdysozoa</taxon>
        <taxon>Arthropoda</taxon>
        <taxon>Hexapoda</taxon>
        <taxon>Insecta</taxon>
        <taxon>Pterygota</taxon>
        <taxon>Neoptera</taxon>
        <taxon>Endopterygota</taxon>
        <taxon>Lepidoptera</taxon>
        <taxon>Glossata</taxon>
        <taxon>Ditrysia</taxon>
        <taxon>Noctuoidea</taxon>
        <taxon>Noctuidae</taxon>
        <taxon>Noctuinae</taxon>
        <taxon>Hadenini</taxon>
        <taxon>Mythimna</taxon>
    </lineage>
</organism>
<evidence type="ECO:0000256" key="1">
    <source>
        <dbReference type="SAM" id="MobiDB-lite"/>
    </source>
</evidence>
<dbReference type="InterPro" id="IPR013584">
    <property type="entry name" value="RAP"/>
</dbReference>
<name>A0AAD7YKY6_MYTSE</name>
<dbReference type="InterPro" id="IPR000253">
    <property type="entry name" value="FHA_dom"/>
</dbReference>
<dbReference type="InterPro" id="IPR013579">
    <property type="entry name" value="FAST_2"/>
</dbReference>
<evidence type="ECO:0000259" key="2">
    <source>
        <dbReference type="PROSITE" id="PS50006"/>
    </source>
</evidence>